<dbReference type="InterPro" id="IPR006145">
    <property type="entry name" value="PsdUridine_synth_RsuA/RluA"/>
</dbReference>
<evidence type="ECO:0000256" key="1">
    <source>
        <dbReference type="ARBA" id="ARBA00008348"/>
    </source>
</evidence>
<dbReference type="InterPro" id="IPR020094">
    <property type="entry name" value="TruA/RsuA/RluB/E/F_N"/>
</dbReference>
<feature type="compositionally biased region" description="Low complexity" evidence="4">
    <location>
        <begin position="328"/>
        <end position="340"/>
    </location>
</feature>
<evidence type="ECO:0000313" key="6">
    <source>
        <dbReference type="EMBL" id="SNR34550.1"/>
    </source>
</evidence>
<dbReference type="InterPro" id="IPR050343">
    <property type="entry name" value="RsuA_PseudoU_synthase"/>
</dbReference>
<feature type="region of interest" description="Disordered" evidence="4">
    <location>
        <begin position="233"/>
        <end position="363"/>
    </location>
</feature>
<dbReference type="InterPro" id="IPR036986">
    <property type="entry name" value="S4_RNA-bd_sf"/>
</dbReference>
<comment type="similarity">
    <text evidence="1">Belongs to the pseudouridine synthase RsuA family.</text>
</comment>
<evidence type="ECO:0000256" key="2">
    <source>
        <dbReference type="ARBA" id="ARBA00023235"/>
    </source>
</evidence>
<dbReference type="CDD" id="cd00165">
    <property type="entry name" value="S4"/>
    <property type="match status" value="1"/>
</dbReference>
<dbReference type="SUPFAM" id="SSF55120">
    <property type="entry name" value="Pseudouridine synthase"/>
    <property type="match status" value="1"/>
</dbReference>
<keyword evidence="2" id="KW-0413">Isomerase</keyword>
<dbReference type="PANTHER" id="PTHR47683:SF2">
    <property type="entry name" value="RNA-BINDING S4 DOMAIN-CONTAINING PROTEIN"/>
    <property type="match status" value="1"/>
</dbReference>
<sequence>MATRLNKYISESGVCSRREADRYIEQGSVFVNGKRATVGTQVTGKDRVVVNGSVIEPRGEEEVVYIAYNKPPGITTTTTVGVRDNIIRAIKHSVRLVPVGQLDKESQGLVLLTNNGELVNKILRSSHVHENEYVVMLNKPITEQFLEAIATGAGQPGAEAQQIKITKDTPYIFRISLLHDTIRQIRRWCEQLGYEVVQMERIRVMNVSVKALGVGEWRDLRPGELKVLQETLDQAGPAPSGAARRKRTSTAAFWGERPARGASAKTGPAPTGADAPKPSPRSKPTDEWLEMPTEQKPKRTARPGGGRPAGSAAARPEGKSTGRPTRTAGPRSAGGPAKGPAAPPKGKPSNRGTRGASRPGKRS</sequence>
<dbReference type="Gene3D" id="3.30.70.580">
    <property type="entry name" value="Pseudouridine synthase I, catalytic domain, N-terminal subdomain"/>
    <property type="match status" value="1"/>
</dbReference>
<dbReference type="Proteomes" id="UP000198310">
    <property type="component" value="Unassembled WGS sequence"/>
</dbReference>
<evidence type="ECO:0000256" key="3">
    <source>
        <dbReference type="PROSITE-ProRule" id="PRU00182"/>
    </source>
</evidence>
<name>A0A238VJH7_9BACT</name>
<dbReference type="SUPFAM" id="SSF55174">
    <property type="entry name" value="Alpha-L RNA-binding motif"/>
    <property type="match status" value="1"/>
</dbReference>
<dbReference type="InterPro" id="IPR002942">
    <property type="entry name" value="S4_RNA-bd"/>
</dbReference>
<accession>A0A238VJH7</accession>
<dbReference type="EMBL" id="FZNS01000001">
    <property type="protein sequence ID" value="SNR34550.1"/>
    <property type="molecule type" value="Genomic_DNA"/>
</dbReference>
<dbReference type="PANTHER" id="PTHR47683">
    <property type="entry name" value="PSEUDOURIDINE SYNTHASE FAMILY PROTEIN-RELATED"/>
    <property type="match status" value="1"/>
</dbReference>
<reference evidence="7" key="1">
    <citation type="submission" date="2017-06" db="EMBL/GenBank/DDBJ databases">
        <authorList>
            <person name="Varghese N."/>
            <person name="Submissions S."/>
        </authorList>
    </citation>
    <scope>NUCLEOTIDE SEQUENCE [LARGE SCALE GENOMIC DNA]</scope>
    <source>
        <strain evidence="7">DSM 28041</strain>
    </source>
</reference>
<keyword evidence="7" id="KW-1185">Reference proteome</keyword>
<dbReference type="GO" id="GO:0120159">
    <property type="term" value="F:rRNA pseudouridine synthase activity"/>
    <property type="evidence" value="ECO:0007669"/>
    <property type="project" value="UniProtKB-ARBA"/>
</dbReference>
<dbReference type="InterPro" id="IPR042092">
    <property type="entry name" value="PsdUridine_s_RsuA/RluB/E/F_cat"/>
</dbReference>
<dbReference type="NCBIfam" id="TIGR00093">
    <property type="entry name" value="pseudouridine synthase"/>
    <property type="match status" value="1"/>
</dbReference>
<dbReference type="FunFam" id="3.10.290.10:FF:000003">
    <property type="entry name" value="Pseudouridine synthase"/>
    <property type="match status" value="1"/>
</dbReference>
<protein>
    <submittedName>
        <fullName evidence="6">Ribosomal large subunit pseudouridine synthase F</fullName>
    </submittedName>
</protein>
<proteinExistence type="inferred from homology"/>
<dbReference type="Pfam" id="PF00849">
    <property type="entry name" value="PseudoU_synth_2"/>
    <property type="match status" value="1"/>
</dbReference>
<feature type="domain" description="RNA-binding S4" evidence="5">
    <location>
        <begin position="3"/>
        <end position="64"/>
    </location>
</feature>
<organism evidence="6 7">
    <name type="scientific">Hymenobacter mucosus</name>
    <dbReference type="NCBI Taxonomy" id="1411120"/>
    <lineage>
        <taxon>Bacteria</taxon>
        <taxon>Pseudomonadati</taxon>
        <taxon>Bacteroidota</taxon>
        <taxon>Cytophagia</taxon>
        <taxon>Cytophagales</taxon>
        <taxon>Hymenobacteraceae</taxon>
        <taxon>Hymenobacter</taxon>
    </lineage>
</organism>
<dbReference type="RefSeq" id="WP_089331703.1">
    <property type="nucleotide sequence ID" value="NZ_FZNS01000001.1"/>
</dbReference>
<dbReference type="AlphaFoldDB" id="A0A238VJH7"/>
<evidence type="ECO:0000259" key="5">
    <source>
        <dbReference type="SMART" id="SM00363"/>
    </source>
</evidence>
<dbReference type="NCBIfam" id="NF007784">
    <property type="entry name" value="PRK10475.1"/>
    <property type="match status" value="1"/>
</dbReference>
<gene>
    <name evidence="6" type="ORF">SAMN06269173_101774</name>
</gene>
<dbReference type="SMART" id="SM00363">
    <property type="entry name" value="S4"/>
    <property type="match status" value="1"/>
</dbReference>
<dbReference type="Pfam" id="PF01479">
    <property type="entry name" value="S4"/>
    <property type="match status" value="1"/>
</dbReference>
<evidence type="ECO:0000313" key="7">
    <source>
        <dbReference type="Proteomes" id="UP000198310"/>
    </source>
</evidence>
<dbReference type="GO" id="GO:0003723">
    <property type="term" value="F:RNA binding"/>
    <property type="evidence" value="ECO:0007669"/>
    <property type="project" value="UniProtKB-KW"/>
</dbReference>
<evidence type="ECO:0000256" key="4">
    <source>
        <dbReference type="SAM" id="MobiDB-lite"/>
    </source>
</evidence>
<dbReference type="InterPro" id="IPR000748">
    <property type="entry name" value="PsdUridine_synth_RsuA/RluB/E/F"/>
</dbReference>
<dbReference type="Gene3D" id="3.30.70.1560">
    <property type="entry name" value="Alpha-L RNA-binding motif"/>
    <property type="match status" value="1"/>
</dbReference>
<dbReference type="Gene3D" id="3.10.290.10">
    <property type="entry name" value="RNA-binding S4 domain"/>
    <property type="match status" value="1"/>
</dbReference>
<dbReference type="GO" id="GO:0000455">
    <property type="term" value="P:enzyme-directed rRNA pseudouridine synthesis"/>
    <property type="evidence" value="ECO:0007669"/>
    <property type="project" value="UniProtKB-ARBA"/>
</dbReference>
<dbReference type="PROSITE" id="PS50889">
    <property type="entry name" value="S4"/>
    <property type="match status" value="1"/>
</dbReference>
<keyword evidence="3" id="KW-0694">RNA-binding</keyword>
<dbReference type="InterPro" id="IPR020103">
    <property type="entry name" value="PsdUridine_synth_cat_dom_sf"/>
</dbReference>